<proteinExistence type="predicted"/>
<feature type="signal peptide" evidence="1">
    <location>
        <begin position="1"/>
        <end position="20"/>
    </location>
</feature>
<keyword evidence="1" id="KW-0732">Signal</keyword>
<keyword evidence="3" id="KW-1185">Reference proteome</keyword>
<comment type="caution">
    <text evidence="2">The sequence shown here is derived from an EMBL/GenBank/DDBJ whole genome shotgun (WGS) entry which is preliminary data.</text>
</comment>
<dbReference type="EMBL" id="JANJYI010000009">
    <property type="protein sequence ID" value="KAK2634774.1"/>
    <property type="molecule type" value="Genomic_DNA"/>
</dbReference>
<dbReference type="Proteomes" id="UP001280121">
    <property type="component" value="Unassembled WGS sequence"/>
</dbReference>
<protein>
    <submittedName>
        <fullName evidence="2">Uncharacterized protein</fullName>
    </submittedName>
</protein>
<dbReference type="AlphaFoldDB" id="A0AAD9TFS1"/>
<evidence type="ECO:0000313" key="3">
    <source>
        <dbReference type="Proteomes" id="UP001280121"/>
    </source>
</evidence>
<sequence>MMVSAWRSMLGSVLCHLGHASVEYSPRATNSFVDSLAKKGSGGEGDFISWSL</sequence>
<name>A0AAD9TFS1_9ROSI</name>
<accession>A0AAD9TFS1</accession>
<feature type="chain" id="PRO_5042069936" evidence="1">
    <location>
        <begin position="21"/>
        <end position="52"/>
    </location>
</feature>
<reference evidence="2" key="1">
    <citation type="journal article" date="2023" name="Plant J.">
        <title>Genome sequences and population genomics provide insights into the demographic history, inbreeding, and mutation load of two 'living fossil' tree species of Dipteronia.</title>
        <authorList>
            <person name="Feng Y."/>
            <person name="Comes H.P."/>
            <person name="Chen J."/>
            <person name="Zhu S."/>
            <person name="Lu R."/>
            <person name="Zhang X."/>
            <person name="Li P."/>
            <person name="Qiu J."/>
            <person name="Olsen K.M."/>
            <person name="Qiu Y."/>
        </authorList>
    </citation>
    <scope>NUCLEOTIDE SEQUENCE</scope>
    <source>
        <strain evidence="2">KIB01</strain>
    </source>
</reference>
<gene>
    <name evidence="2" type="ORF">Ddye_029566</name>
</gene>
<evidence type="ECO:0000256" key="1">
    <source>
        <dbReference type="SAM" id="SignalP"/>
    </source>
</evidence>
<evidence type="ECO:0000313" key="2">
    <source>
        <dbReference type="EMBL" id="KAK2634774.1"/>
    </source>
</evidence>
<organism evidence="2 3">
    <name type="scientific">Dipteronia dyeriana</name>
    <dbReference type="NCBI Taxonomy" id="168575"/>
    <lineage>
        <taxon>Eukaryota</taxon>
        <taxon>Viridiplantae</taxon>
        <taxon>Streptophyta</taxon>
        <taxon>Embryophyta</taxon>
        <taxon>Tracheophyta</taxon>
        <taxon>Spermatophyta</taxon>
        <taxon>Magnoliopsida</taxon>
        <taxon>eudicotyledons</taxon>
        <taxon>Gunneridae</taxon>
        <taxon>Pentapetalae</taxon>
        <taxon>rosids</taxon>
        <taxon>malvids</taxon>
        <taxon>Sapindales</taxon>
        <taxon>Sapindaceae</taxon>
        <taxon>Hippocastanoideae</taxon>
        <taxon>Acereae</taxon>
        <taxon>Dipteronia</taxon>
    </lineage>
</organism>